<name>A0A8D9LME6_BRACM</name>
<dbReference type="AlphaFoldDB" id="A0A8D9LME6"/>
<dbReference type="Gramene" id="A03p12390.2_BraZ1">
    <property type="protein sequence ID" value="A03p12390.2_BraZ1.CDS.1"/>
    <property type="gene ID" value="A03g12390.2_BraZ1"/>
</dbReference>
<evidence type="ECO:0000313" key="1">
    <source>
        <dbReference type="EMBL" id="CAG7879896.1"/>
    </source>
</evidence>
<accession>A0A8D9LME6</accession>
<protein>
    <submittedName>
        <fullName evidence="1">Uncharacterized protein</fullName>
    </submittedName>
</protein>
<dbReference type="Proteomes" id="UP000694005">
    <property type="component" value="Chromosome A03"/>
</dbReference>
<organism evidence="1 2">
    <name type="scientific">Brassica campestris</name>
    <name type="common">Field mustard</name>
    <dbReference type="NCBI Taxonomy" id="3711"/>
    <lineage>
        <taxon>Eukaryota</taxon>
        <taxon>Viridiplantae</taxon>
        <taxon>Streptophyta</taxon>
        <taxon>Embryophyta</taxon>
        <taxon>Tracheophyta</taxon>
        <taxon>Spermatophyta</taxon>
        <taxon>Magnoliopsida</taxon>
        <taxon>eudicotyledons</taxon>
        <taxon>Gunneridae</taxon>
        <taxon>Pentapetalae</taxon>
        <taxon>rosids</taxon>
        <taxon>malvids</taxon>
        <taxon>Brassicales</taxon>
        <taxon>Brassicaceae</taxon>
        <taxon>Brassiceae</taxon>
        <taxon>Brassica</taxon>
    </lineage>
</organism>
<proteinExistence type="predicted"/>
<reference evidence="1 2" key="1">
    <citation type="submission" date="2021-07" db="EMBL/GenBank/DDBJ databases">
        <authorList>
            <consortium name="Genoscope - CEA"/>
            <person name="William W."/>
        </authorList>
    </citation>
    <scope>NUCLEOTIDE SEQUENCE [LARGE SCALE GENOMIC DNA]</scope>
</reference>
<sequence length="52" mass="5908">MRQNIKNNGRCSRDGDLVTCEVKSMKEEEECRSCDSSPVSVLDYVRVTPERG</sequence>
<gene>
    <name evidence="1" type="ORF">BRAPAZ1V2_A03P12390.2</name>
</gene>
<dbReference type="EMBL" id="LS974619">
    <property type="protein sequence ID" value="CAG7879896.1"/>
    <property type="molecule type" value="Genomic_DNA"/>
</dbReference>
<evidence type="ECO:0000313" key="2">
    <source>
        <dbReference type="Proteomes" id="UP000694005"/>
    </source>
</evidence>